<evidence type="ECO:0000256" key="2">
    <source>
        <dbReference type="SAM" id="Phobius"/>
    </source>
</evidence>
<protein>
    <submittedName>
        <fullName evidence="3">Uncharacterized protein</fullName>
    </submittedName>
</protein>
<keyword evidence="4" id="KW-1185">Reference proteome</keyword>
<sequence>MAKSTVVDVDLFVILMLVVRYWYLLSYYIFYLDIPHDNYTENSNDVQTHTFTKFPPTAEDEDEETDKSELLKEDKKSTSFWTFEYYQQFFDVETRQVLYRIGGSMLPLPRSNYLKSHIRPNPDLYGKSITNL</sequence>
<dbReference type="InterPro" id="IPR039765">
    <property type="entry name" value="Yip5/YIPF1/YIPF2"/>
</dbReference>
<gene>
    <name evidence="3" type="ORF">KUTeg_016781</name>
</gene>
<keyword evidence="2" id="KW-1133">Transmembrane helix</keyword>
<proteinExistence type="predicted"/>
<keyword evidence="2" id="KW-0812">Transmembrane</keyword>
<evidence type="ECO:0000313" key="4">
    <source>
        <dbReference type="Proteomes" id="UP001217089"/>
    </source>
</evidence>
<name>A0ABQ9EQS9_TEGGR</name>
<evidence type="ECO:0000313" key="3">
    <source>
        <dbReference type="EMBL" id="KAJ8306236.1"/>
    </source>
</evidence>
<keyword evidence="2" id="KW-0472">Membrane</keyword>
<evidence type="ECO:0000256" key="1">
    <source>
        <dbReference type="SAM" id="MobiDB-lite"/>
    </source>
</evidence>
<feature type="region of interest" description="Disordered" evidence="1">
    <location>
        <begin position="50"/>
        <end position="71"/>
    </location>
</feature>
<feature type="transmembrane region" description="Helical" evidence="2">
    <location>
        <begin position="12"/>
        <end position="30"/>
    </location>
</feature>
<dbReference type="EMBL" id="JARBDR010000813">
    <property type="protein sequence ID" value="KAJ8306236.1"/>
    <property type="molecule type" value="Genomic_DNA"/>
</dbReference>
<dbReference type="PANTHER" id="PTHR12822:SF2">
    <property type="entry name" value="PROTEIN YIPF"/>
    <property type="match status" value="1"/>
</dbReference>
<dbReference type="PANTHER" id="PTHR12822">
    <property type="entry name" value="PROTEIN YIPF"/>
    <property type="match status" value="1"/>
</dbReference>
<organism evidence="3 4">
    <name type="scientific">Tegillarca granosa</name>
    <name type="common">Malaysian cockle</name>
    <name type="synonym">Anadara granosa</name>
    <dbReference type="NCBI Taxonomy" id="220873"/>
    <lineage>
        <taxon>Eukaryota</taxon>
        <taxon>Metazoa</taxon>
        <taxon>Spiralia</taxon>
        <taxon>Lophotrochozoa</taxon>
        <taxon>Mollusca</taxon>
        <taxon>Bivalvia</taxon>
        <taxon>Autobranchia</taxon>
        <taxon>Pteriomorphia</taxon>
        <taxon>Arcoida</taxon>
        <taxon>Arcoidea</taxon>
        <taxon>Arcidae</taxon>
        <taxon>Tegillarca</taxon>
    </lineage>
</organism>
<reference evidence="3 4" key="1">
    <citation type="submission" date="2022-12" db="EMBL/GenBank/DDBJ databases">
        <title>Chromosome-level genome of Tegillarca granosa.</title>
        <authorList>
            <person name="Kim J."/>
        </authorList>
    </citation>
    <scope>NUCLEOTIDE SEQUENCE [LARGE SCALE GENOMIC DNA]</scope>
    <source>
        <strain evidence="3">Teg-2019</strain>
        <tissue evidence="3">Adductor muscle</tissue>
    </source>
</reference>
<accession>A0ABQ9EQS9</accession>
<dbReference type="Proteomes" id="UP001217089">
    <property type="component" value="Unassembled WGS sequence"/>
</dbReference>
<comment type="caution">
    <text evidence="3">The sequence shown here is derived from an EMBL/GenBank/DDBJ whole genome shotgun (WGS) entry which is preliminary data.</text>
</comment>